<dbReference type="EMBL" id="BFAD01000003">
    <property type="protein sequence ID" value="GBE80631.1"/>
    <property type="molecule type" value="Genomic_DNA"/>
</dbReference>
<dbReference type="SUPFAM" id="SSF51905">
    <property type="entry name" value="FAD/NAD(P)-binding domain"/>
    <property type="match status" value="1"/>
</dbReference>
<dbReference type="RefSeq" id="XP_027611544.1">
    <property type="nucleotide sequence ID" value="XM_027755743.1"/>
</dbReference>
<keyword evidence="4 6" id="KW-0274">FAD</keyword>
<dbReference type="InParanoid" id="A0A401GER3"/>
<organism evidence="9 10">
    <name type="scientific">Sparassis crispa</name>
    <dbReference type="NCBI Taxonomy" id="139825"/>
    <lineage>
        <taxon>Eukaryota</taxon>
        <taxon>Fungi</taxon>
        <taxon>Dikarya</taxon>
        <taxon>Basidiomycota</taxon>
        <taxon>Agaricomycotina</taxon>
        <taxon>Agaricomycetes</taxon>
        <taxon>Polyporales</taxon>
        <taxon>Sparassidaceae</taxon>
        <taxon>Sparassis</taxon>
    </lineage>
</organism>
<dbReference type="STRING" id="139825.A0A401GER3"/>
<dbReference type="SUPFAM" id="SSF54373">
    <property type="entry name" value="FAD-linked reductases, C-terminal domain"/>
    <property type="match status" value="1"/>
</dbReference>
<evidence type="ECO:0000256" key="7">
    <source>
        <dbReference type="SAM" id="MobiDB-lite"/>
    </source>
</evidence>
<feature type="binding site" evidence="6">
    <location>
        <position position="256"/>
    </location>
    <ligand>
        <name>FAD</name>
        <dbReference type="ChEBI" id="CHEBI:57692"/>
    </ligand>
</feature>
<accession>A0A401GER3</accession>
<comment type="similarity">
    <text evidence="2">Belongs to the GMC oxidoreductase family.</text>
</comment>
<feature type="domain" description="Glucose-methanol-choline oxidoreductase N-terminal" evidence="8">
    <location>
        <begin position="298"/>
        <end position="312"/>
    </location>
</feature>
<evidence type="ECO:0000256" key="5">
    <source>
        <dbReference type="PIRSR" id="PIRSR000137-1"/>
    </source>
</evidence>
<sequence length="610" mass="65380">MGASYSRSIVSDPAQFSTPAGDGKSDRSTWREYDYIIVGGGTAGCVLASRLSEDSDVTVLLIEAGKSHERDLLTRIPLACTKIFKTATDWSHETVPEKALNERQVYWPRGKILGGTSAINALIYHHCAPEDFDEWARNGATGWSFDDLRPYFRKSEKYTPNPLFPDVKSTDRGSTGPWQTTHTSDAAPINTLIIEACESMGVPYNGDLNTARGTLGIAHFSGIVDRKGQRSSTASAYLTKDVLSRPNLTVAVNTTVDKVLFSTAENSSPRAVGVEVSTAPTSPRYRVAARREVILSAGAVATPQILLLSGVGPAAELEEVGVPVVKDLPAVGRHLSDHISCGPLTFRAKSGFTWDHLSRPLAGAIAMFKWLMFGTGPLSALGPSSGAFVRSDDPKFPFSSPGCESGPVKDLTSGPGAPDIELVWSPVVFIDNGFVEPPAGSYGFTAGAIALRPESTGSIKLKSNNAWDKPLIHANYFDSESDMNVVIRGTRFLLRMAHTEPLASALDLRPESQDKSSFFWPGDADPEKVTDDELKEWIRRNSSPSFHPVSTARIGQGAETSVVDPSLRVHGISGVRVVDASVFPGQVSGHPCAVVVAIAEKAADLIKTSA</sequence>
<evidence type="ECO:0000256" key="2">
    <source>
        <dbReference type="ARBA" id="ARBA00010790"/>
    </source>
</evidence>
<feature type="region of interest" description="Disordered" evidence="7">
    <location>
        <begin position="163"/>
        <end position="182"/>
    </location>
</feature>
<keyword evidence="10" id="KW-1185">Reference proteome</keyword>
<feature type="binding site" evidence="6">
    <location>
        <position position="116"/>
    </location>
    <ligand>
        <name>FAD</name>
        <dbReference type="ChEBI" id="CHEBI:57692"/>
    </ligand>
</feature>
<evidence type="ECO:0000256" key="6">
    <source>
        <dbReference type="PIRSR" id="PIRSR000137-2"/>
    </source>
</evidence>
<name>A0A401GER3_9APHY</name>
<feature type="compositionally biased region" description="Polar residues" evidence="7">
    <location>
        <begin position="172"/>
        <end position="182"/>
    </location>
</feature>
<dbReference type="Proteomes" id="UP000287166">
    <property type="component" value="Unassembled WGS sequence"/>
</dbReference>
<protein>
    <submittedName>
        <fullName evidence="9">Pyranose dehydrogenase 1</fullName>
    </submittedName>
</protein>
<dbReference type="GeneID" id="38777548"/>
<dbReference type="Gene3D" id="3.30.560.10">
    <property type="entry name" value="Glucose Oxidase, domain 3"/>
    <property type="match status" value="1"/>
</dbReference>
<evidence type="ECO:0000313" key="10">
    <source>
        <dbReference type="Proteomes" id="UP000287166"/>
    </source>
</evidence>
<dbReference type="PROSITE" id="PS00624">
    <property type="entry name" value="GMC_OXRED_2"/>
    <property type="match status" value="1"/>
</dbReference>
<comment type="caution">
    <text evidence="9">The sequence shown here is derived from an EMBL/GenBank/DDBJ whole genome shotgun (WGS) entry which is preliminary data.</text>
</comment>
<dbReference type="Pfam" id="PF05199">
    <property type="entry name" value="GMC_oxred_C"/>
    <property type="match status" value="1"/>
</dbReference>
<dbReference type="AlphaFoldDB" id="A0A401GER3"/>
<feature type="active site" description="Proton acceptor" evidence="5">
    <location>
        <position position="590"/>
    </location>
</feature>
<evidence type="ECO:0000259" key="8">
    <source>
        <dbReference type="PROSITE" id="PS00624"/>
    </source>
</evidence>
<gene>
    <name evidence="9" type="ORF">SCP_0303480</name>
</gene>
<dbReference type="InterPro" id="IPR012132">
    <property type="entry name" value="GMC_OxRdtase"/>
</dbReference>
<dbReference type="PIRSF" id="PIRSF000137">
    <property type="entry name" value="Alcohol_oxidase"/>
    <property type="match status" value="1"/>
</dbReference>
<dbReference type="Pfam" id="PF00732">
    <property type="entry name" value="GMC_oxred_N"/>
    <property type="match status" value="1"/>
</dbReference>
<evidence type="ECO:0000256" key="1">
    <source>
        <dbReference type="ARBA" id="ARBA00001974"/>
    </source>
</evidence>
<dbReference type="InterPro" id="IPR000172">
    <property type="entry name" value="GMC_OxRdtase_N"/>
</dbReference>
<dbReference type="InterPro" id="IPR036188">
    <property type="entry name" value="FAD/NAD-bd_sf"/>
</dbReference>
<comment type="cofactor">
    <cofactor evidence="1 6">
        <name>FAD</name>
        <dbReference type="ChEBI" id="CHEBI:57692"/>
    </cofactor>
</comment>
<dbReference type="Gene3D" id="3.50.50.60">
    <property type="entry name" value="FAD/NAD(P)-binding domain"/>
    <property type="match status" value="1"/>
</dbReference>
<proteinExistence type="inferred from homology"/>
<feature type="active site" description="Proton donor" evidence="5">
    <location>
        <position position="547"/>
    </location>
</feature>
<dbReference type="InterPro" id="IPR007867">
    <property type="entry name" value="GMC_OxRtase_C"/>
</dbReference>
<evidence type="ECO:0000256" key="3">
    <source>
        <dbReference type="ARBA" id="ARBA00022630"/>
    </source>
</evidence>
<dbReference type="GO" id="GO:0016614">
    <property type="term" value="F:oxidoreductase activity, acting on CH-OH group of donors"/>
    <property type="evidence" value="ECO:0007669"/>
    <property type="project" value="InterPro"/>
</dbReference>
<evidence type="ECO:0000313" key="9">
    <source>
        <dbReference type="EMBL" id="GBE80631.1"/>
    </source>
</evidence>
<dbReference type="OrthoDB" id="269227at2759"/>
<dbReference type="GO" id="GO:0050660">
    <property type="term" value="F:flavin adenine dinucleotide binding"/>
    <property type="evidence" value="ECO:0007669"/>
    <property type="project" value="InterPro"/>
</dbReference>
<keyword evidence="3" id="KW-0285">Flavoprotein</keyword>
<dbReference type="PANTHER" id="PTHR11552:SF147">
    <property type="entry name" value="CHOLINE DEHYDROGENASE, MITOCHONDRIAL"/>
    <property type="match status" value="1"/>
</dbReference>
<dbReference type="PANTHER" id="PTHR11552">
    <property type="entry name" value="GLUCOSE-METHANOL-CHOLINE GMC OXIDOREDUCTASE"/>
    <property type="match status" value="1"/>
</dbReference>
<reference evidence="9 10" key="1">
    <citation type="journal article" date="2018" name="Sci. Rep.">
        <title>Genome sequence of the cauliflower mushroom Sparassis crispa (Hanabiratake) and its association with beneficial usage.</title>
        <authorList>
            <person name="Kiyama R."/>
            <person name="Furutani Y."/>
            <person name="Kawaguchi K."/>
            <person name="Nakanishi T."/>
        </authorList>
    </citation>
    <scope>NUCLEOTIDE SEQUENCE [LARGE SCALE GENOMIC DNA]</scope>
</reference>
<evidence type="ECO:0000256" key="4">
    <source>
        <dbReference type="ARBA" id="ARBA00022827"/>
    </source>
</evidence>